<reference evidence="2" key="1">
    <citation type="submission" date="2020-11" db="EMBL/GenBank/DDBJ databases">
        <authorList>
            <consortium name="DOE Joint Genome Institute"/>
            <person name="Ahrendt S."/>
            <person name="Riley R."/>
            <person name="Andreopoulos W."/>
            <person name="Labutti K."/>
            <person name="Pangilinan J."/>
            <person name="Ruiz-Duenas F.J."/>
            <person name="Barrasa J.M."/>
            <person name="Sanchez-Garcia M."/>
            <person name="Camarero S."/>
            <person name="Miyauchi S."/>
            <person name="Serrano A."/>
            <person name="Linde D."/>
            <person name="Babiker R."/>
            <person name="Drula E."/>
            <person name="Ayuso-Fernandez I."/>
            <person name="Pacheco R."/>
            <person name="Padilla G."/>
            <person name="Ferreira P."/>
            <person name="Barriuso J."/>
            <person name="Kellner H."/>
            <person name="Castanera R."/>
            <person name="Alfaro M."/>
            <person name="Ramirez L."/>
            <person name="Pisabarro A.G."/>
            <person name="Kuo A."/>
            <person name="Tritt A."/>
            <person name="Lipzen A."/>
            <person name="He G."/>
            <person name="Yan M."/>
            <person name="Ng V."/>
            <person name="Cullen D."/>
            <person name="Martin F."/>
            <person name="Rosso M.-N."/>
            <person name="Henrissat B."/>
            <person name="Hibbett D."/>
            <person name="Martinez A.T."/>
            <person name="Grigoriev I.V."/>
        </authorList>
    </citation>
    <scope>NUCLEOTIDE SEQUENCE</scope>
    <source>
        <strain evidence="2">CIRM-BRFM 674</strain>
    </source>
</reference>
<keyword evidence="3" id="KW-1185">Reference proteome</keyword>
<gene>
    <name evidence="2" type="ORF">BDN70DRAFT_882750</name>
</gene>
<feature type="signal peptide" evidence="1">
    <location>
        <begin position="1"/>
        <end position="17"/>
    </location>
</feature>
<keyword evidence="1" id="KW-0732">Signal</keyword>
<name>A0A9P5YW34_9AGAR</name>
<accession>A0A9P5YW34</accession>
<dbReference type="AlphaFoldDB" id="A0A9P5YW34"/>
<comment type="caution">
    <text evidence="2">The sequence shown here is derived from an EMBL/GenBank/DDBJ whole genome shotgun (WGS) entry which is preliminary data.</text>
</comment>
<sequence>MPSVVLLTAIRAIQSLADAPPVAESDNFPITRLGSTIWFLRIQQRKRQIELLADATGFASNVRPVKKSIYCF</sequence>
<evidence type="ECO:0000256" key="1">
    <source>
        <dbReference type="SAM" id="SignalP"/>
    </source>
</evidence>
<evidence type="ECO:0008006" key="4">
    <source>
        <dbReference type="Google" id="ProtNLM"/>
    </source>
</evidence>
<organism evidence="2 3">
    <name type="scientific">Pholiota conissans</name>
    <dbReference type="NCBI Taxonomy" id="109636"/>
    <lineage>
        <taxon>Eukaryota</taxon>
        <taxon>Fungi</taxon>
        <taxon>Dikarya</taxon>
        <taxon>Basidiomycota</taxon>
        <taxon>Agaricomycotina</taxon>
        <taxon>Agaricomycetes</taxon>
        <taxon>Agaricomycetidae</taxon>
        <taxon>Agaricales</taxon>
        <taxon>Agaricineae</taxon>
        <taxon>Strophariaceae</taxon>
        <taxon>Pholiota</taxon>
    </lineage>
</organism>
<protein>
    <recommendedName>
        <fullName evidence="4">Secreted protein</fullName>
    </recommendedName>
</protein>
<dbReference type="Proteomes" id="UP000807469">
    <property type="component" value="Unassembled WGS sequence"/>
</dbReference>
<evidence type="ECO:0000313" key="2">
    <source>
        <dbReference type="EMBL" id="KAF9476203.1"/>
    </source>
</evidence>
<dbReference type="EMBL" id="MU155303">
    <property type="protein sequence ID" value="KAF9476203.1"/>
    <property type="molecule type" value="Genomic_DNA"/>
</dbReference>
<evidence type="ECO:0000313" key="3">
    <source>
        <dbReference type="Proteomes" id="UP000807469"/>
    </source>
</evidence>
<proteinExistence type="predicted"/>
<feature type="chain" id="PRO_5040202011" description="Secreted protein" evidence="1">
    <location>
        <begin position="18"/>
        <end position="72"/>
    </location>
</feature>